<protein>
    <recommendedName>
        <fullName evidence="3">Carboxylic ester hydrolase</fullName>
        <ecNumber evidence="3">3.1.1.-</ecNumber>
    </recommendedName>
</protein>
<proteinExistence type="inferred from homology"/>
<dbReference type="InterPro" id="IPR029058">
    <property type="entry name" value="AB_hydrolase_fold"/>
</dbReference>
<dbReference type="InterPro" id="IPR050309">
    <property type="entry name" value="Type-B_Carboxylest/Lipase"/>
</dbReference>
<keyword evidence="2 3" id="KW-0378">Hydrolase</keyword>
<evidence type="ECO:0000256" key="2">
    <source>
        <dbReference type="ARBA" id="ARBA00022801"/>
    </source>
</evidence>
<feature type="signal peptide" evidence="3">
    <location>
        <begin position="1"/>
        <end position="18"/>
    </location>
</feature>
<dbReference type="Pfam" id="PF00135">
    <property type="entry name" value="COesterase"/>
    <property type="match status" value="1"/>
</dbReference>
<dbReference type="InterPro" id="IPR019826">
    <property type="entry name" value="Carboxylesterase_B_AS"/>
</dbReference>
<comment type="similarity">
    <text evidence="1 3">Belongs to the type-B carboxylesterase/lipase family.</text>
</comment>
<feature type="domain" description="Carboxylesterase type B" evidence="4">
    <location>
        <begin position="28"/>
        <end position="487"/>
    </location>
</feature>
<evidence type="ECO:0000256" key="1">
    <source>
        <dbReference type="ARBA" id="ARBA00005964"/>
    </source>
</evidence>
<keyword evidence="6" id="KW-1185">Reference proteome</keyword>
<evidence type="ECO:0000256" key="3">
    <source>
        <dbReference type="RuleBase" id="RU361235"/>
    </source>
</evidence>
<reference evidence="5" key="1">
    <citation type="journal article" date="2020" name="bioRxiv">
        <title>Whole genome comparisons of ergot fungi reveals the divergence and evolution of species within the genus Claviceps are the result of varying mechanisms driving genome evolution and host range expansion.</title>
        <authorList>
            <person name="Wyka S.A."/>
            <person name="Mondo S.J."/>
            <person name="Liu M."/>
            <person name="Dettman J."/>
            <person name="Nalam V."/>
            <person name="Broders K.D."/>
        </authorList>
    </citation>
    <scope>NUCLEOTIDE SEQUENCE</scope>
    <source>
        <strain evidence="5">CCC 602</strain>
    </source>
</reference>
<gene>
    <name evidence="5" type="ORF">E4U43_000473</name>
</gene>
<dbReference type="EMBL" id="SRPW01001142">
    <property type="protein sequence ID" value="KAG6006217.1"/>
    <property type="molecule type" value="Genomic_DNA"/>
</dbReference>
<feature type="chain" id="PRO_5040539336" description="Carboxylic ester hydrolase" evidence="3">
    <location>
        <begin position="19"/>
        <end position="576"/>
    </location>
</feature>
<dbReference type="Proteomes" id="UP000748025">
    <property type="component" value="Unassembled WGS sequence"/>
</dbReference>
<dbReference type="AlphaFoldDB" id="A0A9P7NBW1"/>
<comment type="caution">
    <text evidence="5">The sequence shown here is derived from an EMBL/GenBank/DDBJ whole genome shotgun (WGS) entry which is preliminary data.</text>
</comment>
<accession>A0A9P7NBW1</accession>
<dbReference type="GO" id="GO:0016787">
    <property type="term" value="F:hydrolase activity"/>
    <property type="evidence" value="ECO:0007669"/>
    <property type="project" value="UniProtKB-KW"/>
</dbReference>
<dbReference type="PROSITE" id="PS00122">
    <property type="entry name" value="CARBOXYLESTERASE_B_1"/>
    <property type="match status" value="1"/>
</dbReference>
<organism evidence="5 6">
    <name type="scientific">Claviceps pusilla</name>
    <dbReference type="NCBI Taxonomy" id="123648"/>
    <lineage>
        <taxon>Eukaryota</taxon>
        <taxon>Fungi</taxon>
        <taxon>Dikarya</taxon>
        <taxon>Ascomycota</taxon>
        <taxon>Pezizomycotina</taxon>
        <taxon>Sordariomycetes</taxon>
        <taxon>Hypocreomycetidae</taxon>
        <taxon>Hypocreales</taxon>
        <taxon>Clavicipitaceae</taxon>
        <taxon>Claviceps</taxon>
    </lineage>
</organism>
<dbReference type="Gene3D" id="3.40.50.1820">
    <property type="entry name" value="alpha/beta hydrolase"/>
    <property type="match status" value="1"/>
</dbReference>
<keyword evidence="3" id="KW-0732">Signal</keyword>
<sequence>MKFSNSQLLLLHAAVAAADTSYNGSWPPLVYLQSGPITGVAVNLPGALGPVNKFLGIPYADKPIRFALPRPSIKWSAPKDTTSFGNPCYQLAVRDPIGYPNPRGYANRVATNQASADLSSGQQLYDYLSGSRSDMSEDCLFINAFAPATTVPVGGRPILFFIHGGGWTVGSGNADLSGFAAYEDIVVFTFNYRLNIFGFPNGHDIPLQGRNLGLYDQHIALQWVRDNAHAFGGNPSKITIWGFSAGSTSVDLFMHVYAHAVEPPFRGAIMTSGEFSFGRIGSFIRDANDTAEWDSVAKAANCSGSTVECLRKLSADNLLKLVIEQGNLDFLPVADNRSVPLARASAWRRGNVVKVPILGGTSAEEGRSLVSLDVSIDEFNDAYFPETLVNKTQLESIYTYYKTLPDTDSNFEVASKIYNDLFLQCVSKSILLPMMRLTSAASNYMPTWRYYNNISMTEFLKPGDRYIGKYHGSDIMSLFLSTTYDGVTPDGTPFPAVKSAYLKYWRGVLGRFVRNPKAGPGWPEVGSSQYAPLYLATLGDVGNTHSAGSTPVNQREVDVNCDALREVLDVIETMTG</sequence>
<evidence type="ECO:0000313" key="5">
    <source>
        <dbReference type="EMBL" id="KAG6006217.1"/>
    </source>
</evidence>
<dbReference type="PANTHER" id="PTHR11559">
    <property type="entry name" value="CARBOXYLESTERASE"/>
    <property type="match status" value="1"/>
</dbReference>
<dbReference type="EC" id="3.1.1.-" evidence="3"/>
<dbReference type="SUPFAM" id="SSF53474">
    <property type="entry name" value="alpha/beta-Hydrolases"/>
    <property type="match status" value="1"/>
</dbReference>
<evidence type="ECO:0000259" key="4">
    <source>
        <dbReference type="Pfam" id="PF00135"/>
    </source>
</evidence>
<dbReference type="InterPro" id="IPR002018">
    <property type="entry name" value="CarbesteraseB"/>
</dbReference>
<name>A0A9P7NBW1_9HYPO</name>
<dbReference type="OrthoDB" id="408631at2759"/>
<evidence type="ECO:0000313" key="6">
    <source>
        <dbReference type="Proteomes" id="UP000748025"/>
    </source>
</evidence>